<evidence type="ECO:0000256" key="3">
    <source>
        <dbReference type="ARBA" id="ARBA00022553"/>
    </source>
</evidence>
<feature type="region of interest" description="Disordered" evidence="9">
    <location>
        <begin position="16"/>
        <end position="36"/>
    </location>
</feature>
<dbReference type="PROSITE" id="PS50109">
    <property type="entry name" value="HIS_KIN"/>
    <property type="match status" value="1"/>
</dbReference>
<evidence type="ECO:0000256" key="4">
    <source>
        <dbReference type="ARBA" id="ARBA00022679"/>
    </source>
</evidence>
<evidence type="ECO:0000256" key="7">
    <source>
        <dbReference type="ARBA" id="ARBA00022840"/>
    </source>
</evidence>
<dbReference type="CDD" id="cd00082">
    <property type="entry name" value="HisKA"/>
    <property type="match status" value="1"/>
</dbReference>
<protein>
    <recommendedName>
        <fullName evidence="2">histidine kinase</fullName>
        <ecNumber evidence="2">2.7.13.3</ecNumber>
    </recommendedName>
</protein>
<dbReference type="Gene3D" id="1.10.287.130">
    <property type="match status" value="1"/>
</dbReference>
<evidence type="ECO:0000256" key="9">
    <source>
        <dbReference type="SAM" id="MobiDB-lite"/>
    </source>
</evidence>
<evidence type="ECO:0000256" key="1">
    <source>
        <dbReference type="ARBA" id="ARBA00000085"/>
    </source>
</evidence>
<comment type="caution">
    <text evidence="11">The sequence shown here is derived from an EMBL/GenBank/DDBJ whole genome shotgun (WGS) entry which is preliminary data.</text>
</comment>
<evidence type="ECO:0000259" key="10">
    <source>
        <dbReference type="PROSITE" id="PS50109"/>
    </source>
</evidence>
<proteinExistence type="predicted"/>
<dbReference type="SMART" id="SM00388">
    <property type="entry name" value="HisKA"/>
    <property type="match status" value="1"/>
</dbReference>
<dbReference type="InterPro" id="IPR005467">
    <property type="entry name" value="His_kinase_dom"/>
</dbReference>
<dbReference type="EMBL" id="JBHLTR010000004">
    <property type="protein sequence ID" value="MFC0558069.1"/>
    <property type="molecule type" value="Genomic_DNA"/>
</dbReference>
<keyword evidence="3" id="KW-0597">Phosphoprotein</keyword>
<feature type="domain" description="Histidine kinase" evidence="10">
    <location>
        <begin position="168"/>
        <end position="373"/>
    </location>
</feature>
<dbReference type="SUPFAM" id="SSF55874">
    <property type="entry name" value="ATPase domain of HSP90 chaperone/DNA topoisomerase II/histidine kinase"/>
    <property type="match status" value="1"/>
</dbReference>
<keyword evidence="8" id="KW-0902">Two-component regulatory system</keyword>
<evidence type="ECO:0000256" key="2">
    <source>
        <dbReference type="ARBA" id="ARBA00012438"/>
    </source>
</evidence>
<dbReference type="RefSeq" id="WP_273841234.1">
    <property type="nucleotide sequence ID" value="NZ_JAQQWT010000003.1"/>
</dbReference>
<dbReference type="Pfam" id="PF00512">
    <property type="entry name" value="HisKA"/>
    <property type="match status" value="1"/>
</dbReference>
<dbReference type="InterPro" id="IPR003594">
    <property type="entry name" value="HATPase_dom"/>
</dbReference>
<keyword evidence="4" id="KW-0808">Transferase</keyword>
<dbReference type="PANTHER" id="PTHR43065">
    <property type="entry name" value="SENSOR HISTIDINE KINASE"/>
    <property type="match status" value="1"/>
</dbReference>
<evidence type="ECO:0000256" key="6">
    <source>
        <dbReference type="ARBA" id="ARBA00022777"/>
    </source>
</evidence>
<dbReference type="InterPro" id="IPR003661">
    <property type="entry name" value="HisK_dim/P_dom"/>
</dbReference>
<dbReference type="Pfam" id="PF02518">
    <property type="entry name" value="HATPase_c"/>
    <property type="match status" value="1"/>
</dbReference>
<dbReference type="Proteomes" id="UP001589833">
    <property type="component" value="Unassembled WGS sequence"/>
</dbReference>
<dbReference type="InterPro" id="IPR036890">
    <property type="entry name" value="HATPase_C_sf"/>
</dbReference>
<dbReference type="Gene3D" id="3.30.565.10">
    <property type="entry name" value="Histidine kinase-like ATPase, C-terminal domain"/>
    <property type="match status" value="1"/>
</dbReference>
<organism evidence="11 12">
    <name type="scientific">Halalkalibacter alkalisediminis</name>
    <dbReference type="NCBI Taxonomy" id="935616"/>
    <lineage>
        <taxon>Bacteria</taxon>
        <taxon>Bacillati</taxon>
        <taxon>Bacillota</taxon>
        <taxon>Bacilli</taxon>
        <taxon>Bacillales</taxon>
        <taxon>Bacillaceae</taxon>
        <taxon>Halalkalibacter</taxon>
    </lineage>
</organism>
<name>A0ABV6NBP9_9BACI</name>
<dbReference type="SMART" id="SM00387">
    <property type="entry name" value="HATPase_c"/>
    <property type="match status" value="1"/>
</dbReference>
<evidence type="ECO:0000256" key="5">
    <source>
        <dbReference type="ARBA" id="ARBA00022741"/>
    </source>
</evidence>
<accession>A0ABV6NBP9</accession>
<evidence type="ECO:0000256" key="8">
    <source>
        <dbReference type="ARBA" id="ARBA00023012"/>
    </source>
</evidence>
<keyword evidence="12" id="KW-1185">Reference proteome</keyword>
<evidence type="ECO:0000313" key="12">
    <source>
        <dbReference type="Proteomes" id="UP001589833"/>
    </source>
</evidence>
<keyword evidence="5" id="KW-0547">Nucleotide-binding</keyword>
<dbReference type="EC" id="2.7.13.3" evidence="2"/>
<dbReference type="InterPro" id="IPR004358">
    <property type="entry name" value="Sig_transdc_His_kin-like_C"/>
</dbReference>
<dbReference type="SUPFAM" id="SSF47384">
    <property type="entry name" value="Homodimeric domain of signal transducing histidine kinase"/>
    <property type="match status" value="1"/>
</dbReference>
<dbReference type="PANTHER" id="PTHR43065:SF10">
    <property type="entry name" value="PEROXIDE STRESS-ACTIVATED HISTIDINE KINASE MAK3"/>
    <property type="match status" value="1"/>
</dbReference>
<sequence length="381" mass="43690">MDNKYLNQKKAPIGSKFMSMDSNKETSHLQSPTLTEEKKNERHLLIEELGVPFLQVNEYLQPLSWNQAFLDLTNIKESELQIFSLEEIGRRNSAIQFSGKLIQKALKSKCKLEEDFEEDDLLYRIKAIPFSKDGVVYLIYEDRSLQKQFENLLTFHHQMEAVSHIAAGVAHELRNPLSVIKGFLQLAKLTNDHQKYYDTIMSELNRMNGILEDFLSVSRRKLDRRLQSPANIMHSLTEIIKAECLLHDVEFHLKLTETDQQVHVNESMVKQVMLNLLRNSVEAYGESNTNRVLTIETKIENNQYVIEVHDNGKGMPESVLRQLGKPFFTTKARGTGIGIPLCKKIIEDHGGSFHIQSTYNVGTKVVITLPLEMQTGDNSPY</sequence>
<dbReference type="InterPro" id="IPR036097">
    <property type="entry name" value="HisK_dim/P_sf"/>
</dbReference>
<comment type="catalytic activity">
    <reaction evidence="1">
        <text>ATP + protein L-histidine = ADP + protein N-phospho-L-histidine.</text>
        <dbReference type="EC" id="2.7.13.3"/>
    </reaction>
</comment>
<dbReference type="PRINTS" id="PR00344">
    <property type="entry name" value="BCTRLSENSOR"/>
</dbReference>
<keyword evidence="6" id="KW-0418">Kinase</keyword>
<keyword evidence="7" id="KW-0067">ATP-binding</keyword>
<evidence type="ECO:0000313" key="11">
    <source>
        <dbReference type="EMBL" id="MFC0558069.1"/>
    </source>
</evidence>
<reference evidence="11 12" key="1">
    <citation type="submission" date="2024-09" db="EMBL/GenBank/DDBJ databases">
        <authorList>
            <person name="Sun Q."/>
            <person name="Mori K."/>
        </authorList>
    </citation>
    <scope>NUCLEOTIDE SEQUENCE [LARGE SCALE GENOMIC DNA]</scope>
    <source>
        <strain evidence="11 12">NCAIM B.02301</strain>
    </source>
</reference>
<gene>
    <name evidence="11" type="ORF">ACFFH4_03250</name>
</gene>